<sequence>MFNRSRISASGVARIFVVSVCLVIVVLEFWSGLREHDVELTESTRATSNVAMALAQHADQTFNEVDIVLLGLLERLEKDGNSKSGLARTHDLMVSRVGGLPQLAGLFVYDDQGNWVVNSQPTLEKRFNNSDRDYFIYHRLHRVEKPFIGKPIKSKSTGQWILTISRRINKIDGSFGGVVLGTIDLSFFQRFYAQFDIGKNGAIMLGSLDGTVLHRRPLLPDSVGKNLENSPLFQEHVRRSGSGSVEIRSTQDGVVRINSFRYLADHPLFIIVAMSKDEVLAEWMFHVWVRVIGVAAVLIILYYGGTKMVAQVKRREVAELDAIKSKRKLESLYKTLEAQSQKDGLTAVFNRRYFDDSLSSQLALLNRSGGILSLIMVDVDHFKRFNDTYGHAAGDVCLQRVAAAIQTAVQREGDVVARYGGEEFAVILPECDKAGALIVARSLINSLHEEKIEHASSGTGFITVSVGVTSIAVEPGHAITPRKMIEAADEGLYLAKDQGRDQVIFREFSPQARNRILCFDEEAA</sequence>
<dbReference type="EMBL" id="CP011409">
    <property type="protein sequence ID" value="AKZ64481.1"/>
    <property type="molecule type" value="Genomic_DNA"/>
</dbReference>
<dbReference type="CDD" id="cd01949">
    <property type="entry name" value="GGDEF"/>
    <property type="match status" value="1"/>
</dbReference>
<dbReference type="InterPro" id="IPR029151">
    <property type="entry name" value="Sensor-like_sf"/>
</dbReference>
<evidence type="ECO:0000256" key="1">
    <source>
        <dbReference type="ARBA" id="ARBA00012528"/>
    </source>
</evidence>
<protein>
    <recommendedName>
        <fullName evidence="1">diguanylate cyclase</fullName>
        <ecNumber evidence="1">2.7.7.65</ecNumber>
    </recommendedName>
</protein>
<name>A0ABN4I0A0_9BURK</name>
<dbReference type="PANTHER" id="PTHR45138">
    <property type="entry name" value="REGULATORY COMPONENTS OF SENSORY TRANSDUCTION SYSTEM"/>
    <property type="match status" value="1"/>
</dbReference>
<evidence type="ECO:0000256" key="2">
    <source>
        <dbReference type="ARBA" id="ARBA00034247"/>
    </source>
</evidence>
<dbReference type="InterPro" id="IPR043128">
    <property type="entry name" value="Rev_trsase/Diguanyl_cyclase"/>
</dbReference>
<keyword evidence="3" id="KW-0812">Transmembrane</keyword>
<dbReference type="Pfam" id="PF22588">
    <property type="entry name" value="dCache_1_like"/>
    <property type="match status" value="1"/>
</dbReference>
<gene>
    <name evidence="5" type="ORF">F506_19090</name>
</gene>
<evidence type="ECO:0000313" key="5">
    <source>
        <dbReference type="EMBL" id="AKZ64481.1"/>
    </source>
</evidence>
<dbReference type="InterPro" id="IPR050469">
    <property type="entry name" value="Diguanylate_Cyclase"/>
</dbReference>
<feature type="transmembrane region" description="Helical" evidence="3">
    <location>
        <begin position="12"/>
        <end position="33"/>
    </location>
</feature>
<dbReference type="CDD" id="cd12914">
    <property type="entry name" value="PDC1_DGC_like"/>
    <property type="match status" value="1"/>
</dbReference>
<dbReference type="SMART" id="SM00267">
    <property type="entry name" value="GGDEF"/>
    <property type="match status" value="1"/>
</dbReference>
<dbReference type="PANTHER" id="PTHR45138:SF9">
    <property type="entry name" value="DIGUANYLATE CYCLASE DGCM-RELATED"/>
    <property type="match status" value="1"/>
</dbReference>
<comment type="catalytic activity">
    <reaction evidence="2">
        <text>2 GTP = 3',3'-c-di-GMP + 2 diphosphate</text>
        <dbReference type="Rhea" id="RHEA:24898"/>
        <dbReference type="ChEBI" id="CHEBI:33019"/>
        <dbReference type="ChEBI" id="CHEBI:37565"/>
        <dbReference type="ChEBI" id="CHEBI:58805"/>
        <dbReference type="EC" id="2.7.7.65"/>
    </reaction>
</comment>
<keyword evidence="6" id="KW-1185">Reference proteome</keyword>
<evidence type="ECO:0000313" key="6">
    <source>
        <dbReference type="Proteomes" id="UP000063429"/>
    </source>
</evidence>
<keyword evidence="3" id="KW-1133">Transmembrane helix</keyword>
<evidence type="ECO:0000256" key="3">
    <source>
        <dbReference type="SAM" id="Phobius"/>
    </source>
</evidence>
<dbReference type="SUPFAM" id="SSF55073">
    <property type="entry name" value="Nucleotide cyclase"/>
    <property type="match status" value="1"/>
</dbReference>
<feature type="transmembrane region" description="Helical" evidence="3">
    <location>
        <begin position="283"/>
        <end position="305"/>
    </location>
</feature>
<dbReference type="InterPro" id="IPR029787">
    <property type="entry name" value="Nucleotide_cyclase"/>
</dbReference>
<dbReference type="EC" id="2.7.7.65" evidence="1"/>
<feature type="domain" description="GGDEF" evidence="4">
    <location>
        <begin position="370"/>
        <end position="508"/>
    </location>
</feature>
<evidence type="ECO:0000259" key="4">
    <source>
        <dbReference type="PROSITE" id="PS50887"/>
    </source>
</evidence>
<dbReference type="Pfam" id="PF00990">
    <property type="entry name" value="GGDEF"/>
    <property type="match status" value="1"/>
</dbReference>
<dbReference type="NCBIfam" id="TIGR00254">
    <property type="entry name" value="GGDEF"/>
    <property type="match status" value="1"/>
</dbReference>
<dbReference type="Gene3D" id="3.30.450.20">
    <property type="entry name" value="PAS domain"/>
    <property type="match status" value="2"/>
</dbReference>
<keyword evidence="3" id="KW-0472">Membrane</keyword>
<dbReference type="PROSITE" id="PS50887">
    <property type="entry name" value="GGDEF"/>
    <property type="match status" value="1"/>
</dbReference>
<dbReference type="InterPro" id="IPR054327">
    <property type="entry name" value="His-kinase-like_sensor"/>
</dbReference>
<dbReference type="SUPFAM" id="SSF103190">
    <property type="entry name" value="Sensory domain-like"/>
    <property type="match status" value="1"/>
</dbReference>
<dbReference type="Gene3D" id="3.30.70.270">
    <property type="match status" value="1"/>
</dbReference>
<dbReference type="CDD" id="cd12915">
    <property type="entry name" value="PDC2_DGC_like"/>
    <property type="match status" value="1"/>
</dbReference>
<proteinExistence type="predicted"/>
<dbReference type="Proteomes" id="UP000063429">
    <property type="component" value="Chromosome"/>
</dbReference>
<organism evidence="5 6">
    <name type="scientific">Herbaspirillum hiltneri N3</name>
    <dbReference type="NCBI Taxonomy" id="1262470"/>
    <lineage>
        <taxon>Bacteria</taxon>
        <taxon>Pseudomonadati</taxon>
        <taxon>Pseudomonadota</taxon>
        <taxon>Betaproteobacteria</taxon>
        <taxon>Burkholderiales</taxon>
        <taxon>Oxalobacteraceae</taxon>
        <taxon>Herbaspirillum</taxon>
    </lineage>
</organism>
<accession>A0ABN4I0A0</accession>
<dbReference type="InterPro" id="IPR000160">
    <property type="entry name" value="GGDEF_dom"/>
</dbReference>
<reference evidence="6" key="1">
    <citation type="journal article" date="2015" name="Genome Announc.">
        <title>Complete Genome Sequence of Herbaspirillum hiltneri N3 (DSM 17495), Isolated from Surface-Sterilized Wheat Roots.</title>
        <authorList>
            <person name="Guizelini D."/>
            <person name="Saizaki P.M."/>
            <person name="Coimbra N.A."/>
            <person name="Weiss V.A."/>
            <person name="Faoro H."/>
            <person name="Sfeir M.Z."/>
            <person name="Baura V.A."/>
            <person name="Monteiro R.A."/>
            <person name="Chubatsu L.S."/>
            <person name="Souza E.M."/>
            <person name="Cruz L.M."/>
            <person name="Pedrosa F.O."/>
            <person name="Raittz R.T."/>
            <person name="Marchaukoski J.N."/>
            <person name="Steffens M.B."/>
        </authorList>
    </citation>
    <scope>NUCLEOTIDE SEQUENCE [LARGE SCALE GENOMIC DNA]</scope>
    <source>
        <strain evidence="6">N3</strain>
    </source>
</reference>